<evidence type="ECO:0000313" key="2">
    <source>
        <dbReference type="EMBL" id="PTM44741.1"/>
    </source>
</evidence>
<name>A0A2T4YMW6_9SPHN</name>
<comment type="caution">
    <text evidence="2">The sequence shown here is derived from an EMBL/GenBank/DDBJ whole genome shotgun (WGS) entry which is preliminary data.</text>
</comment>
<dbReference type="RefSeq" id="WP_167396770.1">
    <property type="nucleotide sequence ID" value="NZ_PZZN01000003.1"/>
</dbReference>
<dbReference type="GO" id="GO:0071949">
    <property type="term" value="F:FAD binding"/>
    <property type="evidence" value="ECO:0007669"/>
    <property type="project" value="InterPro"/>
</dbReference>
<gene>
    <name evidence="2" type="ORF">C8J24_2951</name>
</gene>
<sequence length="139" mass="15891">MRIVIYISRAKHRFTARDLADLRDVAAARNRSLNITGLLLFDGTRFVQALEGDAAAVQLVMDRIANDSRHDNISYFKPIETDHRQFNWWSTEYRDENDLCDGGGFLDRVMKHVADVKCDSIKAAFIGFAALSLRRRLTT</sequence>
<proteinExistence type="predicted"/>
<feature type="domain" description="BLUF" evidence="1">
    <location>
        <begin position="1"/>
        <end position="92"/>
    </location>
</feature>
<dbReference type="AlphaFoldDB" id="A0A2T4YMW6"/>
<evidence type="ECO:0000259" key="1">
    <source>
        <dbReference type="PROSITE" id="PS50925"/>
    </source>
</evidence>
<keyword evidence="3" id="KW-1185">Reference proteome</keyword>
<reference evidence="2 3" key="1">
    <citation type="submission" date="2018-04" db="EMBL/GenBank/DDBJ databases">
        <title>Genomic Encyclopedia of Type Strains, Phase III (KMG-III): the genomes of soil and plant-associated and newly described type strains.</title>
        <authorList>
            <person name="Whitman W."/>
        </authorList>
    </citation>
    <scope>NUCLEOTIDE SEQUENCE [LARGE SCALE GENOMIC DNA]</scope>
    <source>
        <strain evidence="2 3">NW12</strain>
    </source>
</reference>
<dbReference type="InterPro" id="IPR036046">
    <property type="entry name" value="Acylphosphatase-like_dom_sf"/>
</dbReference>
<dbReference type="GO" id="GO:0009882">
    <property type="term" value="F:blue light photoreceptor activity"/>
    <property type="evidence" value="ECO:0007669"/>
    <property type="project" value="InterPro"/>
</dbReference>
<dbReference type="EMBL" id="PZZN01000003">
    <property type="protein sequence ID" value="PTM44741.1"/>
    <property type="molecule type" value="Genomic_DNA"/>
</dbReference>
<protein>
    <submittedName>
        <fullName evidence="2">FAD-dependent sensor of blue light</fullName>
    </submittedName>
</protein>
<dbReference type="InterPro" id="IPR007024">
    <property type="entry name" value="BLUF_domain"/>
</dbReference>
<dbReference type="Pfam" id="PF04940">
    <property type="entry name" value="BLUF"/>
    <property type="match status" value="1"/>
</dbReference>
<accession>A0A2T4YMW6</accession>
<dbReference type="PROSITE" id="PS50925">
    <property type="entry name" value="BLUF"/>
    <property type="match status" value="1"/>
</dbReference>
<dbReference type="Gene3D" id="3.30.70.100">
    <property type="match status" value="1"/>
</dbReference>
<evidence type="ECO:0000313" key="3">
    <source>
        <dbReference type="Proteomes" id="UP000240996"/>
    </source>
</evidence>
<organism evidence="2 3">
    <name type="scientific">Sphingomonas aerolata</name>
    <dbReference type="NCBI Taxonomy" id="185951"/>
    <lineage>
        <taxon>Bacteria</taxon>
        <taxon>Pseudomonadati</taxon>
        <taxon>Pseudomonadota</taxon>
        <taxon>Alphaproteobacteria</taxon>
        <taxon>Sphingomonadales</taxon>
        <taxon>Sphingomonadaceae</taxon>
        <taxon>Sphingomonas</taxon>
    </lineage>
</organism>
<dbReference type="Proteomes" id="UP000240996">
    <property type="component" value="Unassembled WGS sequence"/>
</dbReference>
<dbReference type="SMART" id="SM01034">
    <property type="entry name" value="BLUF"/>
    <property type="match status" value="1"/>
</dbReference>
<dbReference type="SUPFAM" id="SSF54975">
    <property type="entry name" value="Acylphosphatase/BLUF domain-like"/>
    <property type="match status" value="1"/>
</dbReference>